<feature type="transmembrane region" description="Helical" evidence="10">
    <location>
        <begin position="257"/>
        <end position="279"/>
    </location>
</feature>
<sequence>MKPEDVEKAHGSPSVESMEQFELNKSASSSSSDATVVEKPEIEPPRSRLKQYFASLKGMENRGIERVPLEEREEVTPSTSLHMMLMWFSMTLATNNIVVGSMGTLVLGLSFKDAALCAIFGCIAGASIIGYMSTWGPRSGNRTLIVARYFMGYYPSKVCCVLNIFTNVGYSMVNSVVGGQILSMVSGGQLSVIIGIIIVAGTSLAMALFGMRIFQIYERVAWLPQLMVICVILGSAGPHFDFNIQTAAPESLNAKRITFFSIVLSIGLAWAPLAADYYVYYPPQMRRWRTFLMTVLGAAQAMSITLLVGIGLGTVLASSTYYSSKYGTGPGGLLMTAYDSLGGFGKVCATINVLALVANNTPGAYSMGINLQMLGGFLGRIPRPISTTLATIVYAACAMGGRNSLYSVFKSFLPLIGYWVVIYVVIVVQEDAIFRRRKGYDWSAWNTRAQLPMGLAASVSFFVGWAGAIVGMSQAYYTGPIARLTGGADLGLWLAAGFTMLAFPALRVFELRYIGR</sequence>
<evidence type="ECO:0000256" key="4">
    <source>
        <dbReference type="ARBA" id="ARBA00022553"/>
    </source>
</evidence>
<feature type="transmembrane region" description="Helical" evidence="10">
    <location>
        <begin position="84"/>
        <end position="107"/>
    </location>
</feature>
<feature type="transmembrane region" description="Helical" evidence="10">
    <location>
        <begin position="490"/>
        <end position="509"/>
    </location>
</feature>
<dbReference type="GO" id="GO:0005886">
    <property type="term" value="C:plasma membrane"/>
    <property type="evidence" value="ECO:0007669"/>
    <property type="project" value="TreeGrafter"/>
</dbReference>
<feature type="transmembrane region" description="Helical" evidence="10">
    <location>
        <begin position="449"/>
        <end position="470"/>
    </location>
</feature>
<dbReference type="GO" id="GO:0022857">
    <property type="term" value="F:transmembrane transporter activity"/>
    <property type="evidence" value="ECO:0007669"/>
    <property type="project" value="InterPro"/>
</dbReference>
<dbReference type="FunFam" id="1.10.4160.10:FF:000002">
    <property type="entry name" value="Purine-cytosine permease fcyB"/>
    <property type="match status" value="1"/>
</dbReference>
<evidence type="ECO:0000256" key="3">
    <source>
        <dbReference type="ARBA" id="ARBA00022448"/>
    </source>
</evidence>
<organism evidence="11 12">
    <name type="scientific">Penicillium antarcticum</name>
    <dbReference type="NCBI Taxonomy" id="416450"/>
    <lineage>
        <taxon>Eukaryota</taxon>
        <taxon>Fungi</taxon>
        <taxon>Dikarya</taxon>
        <taxon>Ascomycota</taxon>
        <taxon>Pezizomycotina</taxon>
        <taxon>Eurotiomycetes</taxon>
        <taxon>Eurotiomycetidae</taxon>
        <taxon>Eurotiales</taxon>
        <taxon>Aspergillaceae</taxon>
        <taxon>Penicillium</taxon>
    </lineage>
</organism>
<evidence type="ECO:0000313" key="12">
    <source>
        <dbReference type="Proteomes" id="UP000191672"/>
    </source>
</evidence>
<evidence type="ECO:0000256" key="6">
    <source>
        <dbReference type="ARBA" id="ARBA00022989"/>
    </source>
</evidence>
<accession>A0A1V6QKM1</accession>
<keyword evidence="7 8" id="KW-0472">Membrane</keyword>
<dbReference type="PANTHER" id="PTHR31806:SF16">
    <property type="entry name" value="PURINE-CYTOSINE TRANSPORTER (EUROFUNG)"/>
    <property type="match status" value="1"/>
</dbReference>
<reference evidence="12" key="1">
    <citation type="journal article" date="2017" name="Nat. Microbiol.">
        <title>Global analysis of biosynthetic gene clusters reveals vast potential of secondary metabolite production in Penicillium species.</title>
        <authorList>
            <person name="Nielsen J.C."/>
            <person name="Grijseels S."/>
            <person name="Prigent S."/>
            <person name="Ji B."/>
            <person name="Dainat J."/>
            <person name="Nielsen K.F."/>
            <person name="Frisvad J.C."/>
            <person name="Workman M."/>
            <person name="Nielsen J."/>
        </authorList>
    </citation>
    <scope>NUCLEOTIDE SEQUENCE [LARGE SCALE GENOMIC DNA]</scope>
    <source>
        <strain evidence="12">IBT 31811</strain>
    </source>
</reference>
<dbReference type="InterPro" id="IPR026030">
    <property type="entry name" value="Pur-cyt_permease_Fcy2/21/22"/>
</dbReference>
<protein>
    <recommendedName>
        <fullName evidence="13">Purine-cytosine permease</fullName>
    </recommendedName>
</protein>
<keyword evidence="3 8" id="KW-0813">Transport</keyword>
<dbReference type="GO" id="GO:0015851">
    <property type="term" value="P:nucleobase transport"/>
    <property type="evidence" value="ECO:0007669"/>
    <property type="project" value="UniProtKB-ARBA"/>
</dbReference>
<keyword evidence="6 10" id="KW-1133">Transmembrane helix</keyword>
<evidence type="ECO:0008006" key="13">
    <source>
        <dbReference type="Google" id="ProtNLM"/>
    </source>
</evidence>
<feature type="transmembrane region" description="Helical" evidence="10">
    <location>
        <begin position="408"/>
        <end position="428"/>
    </location>
</feature>
<evidence type="ECO:0000256" key="9">
    <source>
        <dbReference type="SAM" id="MobiDB-lite"/>
    </source>
</evidence>
<feature type="transmembrane region" description="Helical" evidence="10">
    <location>
        <begin position="114"/>
        <end position="132"/>
    </location>
</feature>
<dbReference type="OrthoDB" id="5428495at2759"/>
<dbReference type="AlphaFoldDB" id="A0A1V6QKM1"/>
<feature type="transmembrane region" description="Helical" evidence="10">
    <location>
        <begin position="220"/>
        <end position="237"/>
    </location>
</feature>
<dbReference type="GO" id="GO:0000329">
    <property type="term" value="C:fungal-type vacuole membrane"/>
    <property type="evidence" value="ECO:0007669"/>
    <property type="project" value="TreeGrafter"/>
</dbReference>
<gene>
    <name evidence="11" type="ORF">PENANT_c002G09363</name>
</gene>
<proteinExistence type="inferred from homology"/>
<comment type="caution">
    <text evidence="11">The sequence shown here is derived from an EMBL/GenBank/DDBJ whole genome shotgun (WGS) entry which is preliminary data.</text>
</comment>
<keyword evidence="5 10" id="KW-0812">Transmembrane</keyword>
<feature type="transmembrane region" description="Helical" evidence="10">
    <location>
        <begin position="291"/>
        <end position="317"/>
    </location>
</feature>
<dbReference type="STRING" id="416450.A0A1V6QKM1"/>
<dbReference type="PANTHER" id="PTHR31806">
    <property type="entry name" value="PURINE-CYTOSINE PERMEASE FCY2-RELATED"/>
    <property type="match status" value="1"/>
</dbReference>
<evidence type="ECO:0000256" key="10">
    <source>
        <dbReference type="SAM" id="Phobius"/>
    </source>
</evidence>
<dbReference type="Proteomes" id="UP000191672">
    <property type="component" value="Unassembled WGS sequence"/>
</dbReference>
<evidence type="ECO:0000256" key="8">
    <source>
        <dbReference type="PIRNR" id="PIRNR002744"/>
    </source>
</evidence>
<dbReference type="Gene3D" id="1.10.4160.10">
    <property type="entry name" value="Hydantoin permease"/>
    <property type="match status" value="1"/>
</dbReference>
<evidence type="ECO:0000256" key="1">
    <source>
        <dbReference type="ARBA" id="ARBA00004141"/>
    </source>
</evidence>
<dbReference type="PIRSF" id="PIRSF002744">
    <property type="entry name" value="Pur-cyt_permease"/>
    <property type="match status" value="1"/>
</dbReference>
<keyword evidence="12" id="KW-1185">Reference proteome</keyword>
<dbReference type="EMBL" id="MDYN01000002">
    <property type="protein sequence ID" value="OQD89745.1"/>
    <property type="molecule type" value="Genomic_DNA"/>
</dbReference>
<evidence type="ECO:0000313" key="11">
    <source>
        <dbReference type="EMBL" id="OQD89745.1"/>
    </source>
</evidence>
<keyword evidence="4" id="KW-0597">Phosphoprotein</keyword>
<name>A0A1V6QKM1_9EURO</name>
<comment type="subcellular location">
    <subcellularLocation>
        <location evidence="1">Membrane</location>
        <topology evidence="1">Multi-pass membrane protein</topology>
    </subcellularLocation>
</comment>
<evidence type="ECO:0000256" key="7">
    <source>
        <dbReference type="ARBA" id="ARBA00023136"/>
    </source>
</evidence>
<comment type="similarity">
    <text evidence="2 8">Belongs to the purine-cytosine permease (2.A.39) family.</text>
</comment>
<feature type="transmembrane region" description="Helical" evidence="10">
    <location>
        <begin position="190"/>
        <end position="208"/>
    </location>
</feature>
<feature type="region of interest" description="Disordered" evidence="9">
    <location>
        <begin position="1"/>
        <end position="44"/>
    </location>
</feature>
<feature type="compositionally biased region" description="Basic and acidic residues" evidence="9">
    <location>
        <begin position="1"/>
        <end position="10"/>
    </location>
</feature>
<dbReference type="InterPro" id="IPR001248">
    <property type="entry name" value="Pur-cyt_permease"/>
</dbReference>
<dbReference type="Pfam" id="PF02133">
    <property type="entry name" value="Transp_cyt_pur"/>
    <property type="match status" value="1"/>
</dbReference>
<evidence type="ECO:0000256" key="2">
    <source>
        <dbReference type="ARBA" id="ARBA00008974"/>
    </source>
</evidence>
<evidence type="ECO:0000256" key="5">
    <source>
        <dbReference type="ARBA" id="ARBA00022692"/>
    </source>
</evidence>